<reference evidence="1 2" key="1">
    <citation type="journal article" date="2020" name="Nat. Food">
        <title>A phased Vanilla planifolia genome enables genetic improvement of flavour and production.</title>
        <authorList>
            <person name="Hasing T."/>
            <person name="Tang H."/>
            <person name="Brym M."/>
            <person name="Khazi F."/>
            <person name="Huang T."/>
            <person name="Chambers A.H."/>
        </authorList>
    </citation>
    <scope>NUCLEOTIDE SEQUENCE [LARGE SCALE GENOMIC DNA]</scope>
    <source>
        <tissue evidence="1">Leaf</tissue>
    </source>
</reference>
<dbReference type="AlphaFoldDB" id="A0A835QK52"/>
<dbReference type="EMBL" id="JADCNM010000008">
    <property type="protein sequence ID" value="KAG0471134.1"/>
    <property type="molecule type" value="Genomic_DNA"/>
</dbReference>
<sequence length="106" mass="12153">MCRIGHTREWSNCKASAGKQAAETTFEVAGQRRRRRLSDSVRSFNAKTCRWGDGQLMLKQRPRNGFGYVGWSTVTPSWKHWRIGKVSREAFCNQHIVCSFSPFATV</sequence>
<protein>
    <submittedName>
        <fullName evidence="1">Uncharacterized protein</fullName>
    </submittedName>
</protein>
<name>A0A835QK52_VANPL</name>
<gene>
    <name evidence="1" type="ORF">HPP92_015680</name>
</gene>
<accession>A0A835QK52</accession>
<proteinExistence type="predicted"/>
<organism evidence="1 2">
    <name type="scientific">Vanilla planifolia</name>
    <name type="common">Vanilla</name>
    <dbReference type="NCBI Taxonomy" id="51239"/>
    <lineage>
        <taxon>Eukaryota</taxon>
        <taxon>Viridiplantae</taxon>
        <taxon>Streptophyta</taxon>
        <taxon>Embryophyta</taxon>
        <taxon>Tracheophyta</taxon>
        <taxon>Spermatophyta</taxon>
        <taxon>Magnoliopsida</taxon>
        <taxon>Liliopsida</taxon>
        <taxon>Asparagales</taxon>
        <taxon>Orchidaceae</taxon>
        <taxon>Vanilloideae</taxon>
        <taxon>Vanilleae</taxon>
        <taxon>Vanilla</taxon>
    </lineage>
</organism>
<evidence type="ECO:0000313" key="1">
    <source>
        <dbReference type="EMBL" id="KAG0471134.1"/>
    </source>
</evidence>
<comment type="caution">
    <text evidence="1">The sequence shown here is derived from an EMBL/GenBank/DDBJ whole genome shotgun (WGS) entry which is preliminary data.</text>
</comment>
<dbReference type="Proteomes" id="UP000639772">
    <property type="component" value="Unassembled WGS sequence"/>
</dbReference>
<evidence type="ECO:0000313" key="2">
    <source>
        <dbReference type="Proteomes" id="UP000639772"/>
    </source>
</evidence>